<dbReference type="AlphaFoldDB" id="A0A344LFH0"/>
<dbReference type="EMBL" id="CP015163">
    <property type="protein sequence ID" value="AXB46794.1"/>
    <property type="molecule type" value="Genomic_DNA"/>
</dbReference>
<reference evidence="1 2" key="1">
    <citation type="submission" date="2016-04" db="EMBL/GenBank/DDBJ databases">
        <title>Complete genome sequence and analysis of deep-sea sediment isolate, Amycolatopsis sp. WP1.</title>
        <authorList>
            <person name="Wang H."/>
            <person name="Chen S."/>
            <person name="Wu Q."/>
        </authorList>
    </citation>
    <scope>NUCLEOTIDE SEQUENCE [LARGE SCALE GENOMIC DNA]</scope>
    <source>
        <strain evidence="1 2">WP1</strain>
    </source>
</reference>
<evidence type="ECO:0008006" key="3">
    <source>
        <dbReference type="Google" id="ProtNLM"/>
    </source>
</evidence>
<dbReference type="Proteomes" id="UP000250434">
    <property type="component" value="Chromosome"/>
</dbReference>
<keyword evidence="2" id="KW-1185">Reference proteome</keyword>
<dbReference type="RefSeq" id="WP_113695864.1">
    <property type="nucleotide sequence ID" value="NZ_CP015163.1"/>
</dbReference>
<sequence length="118" mass="12795">MPDGSGFNAKHERLKEFSADLTKYEGWGNDLKSMVTESDVSDKSWGLVGLMTKDNYSTMLAELNDLLGQLNEGVLALSTKFERASQAYQSTDQDFAKGFNDLLNEINTGDSASGGSNG</sequence>
<dbReference type="KEGG" id="aab:A4R43_33730"/>
<protein>
    <recommendedName>
        <fullName evidence="3">ESX-1 secretion-associated protein</fullName>
    </recommendedName>
</protein>
<accession>A0A344LFH0</accession>
<dbReference type="OrthoDB" id="3688292at2"/>
<organism evidence="1 2">
    <name type="scientific">Amycolatopsis albispora</name>
    <dbReference type="NCBI Taxonomy" id="1804986"/>
    <lineage>
        <taxon>Bacteria</taxon>
        <taxon>Bacillati</taxon>
        <taxon>Actinomycetota</taxon>
        <taxon>Actinomycetes</taxon>
        <taxon>Pseudonocardiales</taxon>
        <taxon>Pseudonocardiaceae</taxon>
        <taxon>Amycolatopsis</taxon>
    </lineage>
</organism>
<proteinExistence type="predicted"/>
<evidence type="ECO:0000313" key="1">
    <source>
        <dbReference type="EMBL" id="AXB46794.1"/>
    </source>
</evidence>
<name>A0A344LFH0_9PSEU</name>
<evidence type="ECO:0000313" key="2">
    <source>
        <dbReference type="Proteomes" id="UP000250434"/>
    </source>
</evidence>
<gene>
    <name evidence="1" type="ORF">A4R43_33730</name>
</gene>